<sequence>MSRAMPLPIIHINGFPGIGKLTIARELVALLAPYNGKLVHNHLLIDPASAILPRTSADYQPLRQAIRAVVFNTLATSPDTFDSVFVFTDFQSTDDVGRAAMAEYHAMAARRGCTFVSITVTCDKEENLRRLTSSERSLHGKLIDVELVTHIRDNSMIYQSPKYHFPMELDLTELDADTAARIIHQHVLEVCAELSPQPGKAISDVDMES</sequence>
<evidence type="ECO:0000313" key="1">
    <source>
        <dbReference type="EMBL" id="KAJ4267653.1"/>
    </source>
</evidence>
<dbReference type="SUPFAM" id="SSF52540">
    <property type="entry name" value="P-loop containing nucleoside triphosphate hydrolases"/>
    <property type="match status" value="1"/>
</dbReference>
<dbReference type="Gene3D" id="3.40.50.300">
    <property type="entry name" value="P-loop containing nucleotide triphosphate hydrolases"/>
    <property type="match status" value="1"/>
</dbReference>
<dbReference type="OrthoDB" id="5426988at2759"/>
<comment type="caution">
    <text evidence="1">The sequence shown here is derived from an EMBL/GenBank/DDBJ whole genome shotgun (WGS) entry which is preliminary data.</text>
</comment>
<dbReference type="EMBL" id="JAOQAZ010000004">
    <property type="protein sequence ID" value="KAJ4267653.1"/>
    <property type="molecule type" value="Genomic_DNA"/>
</dbReference>
<protein>
    <submittedName>
        <fullName evidence="1">Uncharacterized protein</fullName>
    </submittedName>
</protein>
<gene>
    <name evidence="1" type="ORF">NW762_003765</name>
</gene>
<dbReference type="InterPro" id="IPR027417">
    <property type="entry name" value="P-loop_NTPase"/>
</dbReference>
<dbReference type="Proteomes" id="UP001152049">
    <property type="component" value="Unassembled WGS sequence"/>
</dbReference>
<evidence type="ECO:0000313" key="2">
    <source>
        <dbReference type="Proteomes" id="UP001152049"/>
    </source>
</evidence>
<proteinExistence type="predicted"/>
<organism evidence="1 2">
    <name type="scientific">Fusarium torreyae</name>
    <dbReference type="NCBI Taxonomy" id="1237075"/>
    <lineage>
        <taxon>Eukaryota</taxon>
        <taxon>Fungi</taxon>
        <taxon>Dikarya</taxon>
        <taxon>Ascomycota</taxon>
        <taxon>Pezizomycotina</taxon>
        <taxon>Sordariomycetes</taxon>
        <taxon>Hypocreomycetidae</taxon>
        <taxon>Hypocreales</taxon>
        <taxon>Nectriaceae</taxon>
        <taxon>Fusarium</taxon>
    </lineage>
</organism>
<keyword evidence="2" id="KW-1185">Reference proteome</keyword>
<name>A0A9W8SAX2_9HYPO</name>
<accession>A0A9W8SAX2</accession>
<reference evidence="1" key="1">
    <citation type="submission" date="2022-09" db="EMBL/GenBank/DDBJ databases">
        <title>Fusarium specimens isolated from Avocado Roots.</title>
        <authorList>
            <person name="Stajich J."/>
            <person name="Roper C."/>
            <person name="Heimlech-Rivalta G."/>
        </authorList>
    </citation>
    <scope>NUCLEOTIDE SEQUENCE</scope>
    <source>
        <strain evidence="1">CF00136</strain>
    </source>
</reference>
<dbReference type="AlphaFoldDB" id="A0A9W8SAX2"/>